<organism evidence="2 3">
    <name type="scientific">Meloidogyne graminicola</name>
    <dbReference type="NCBI Taxonomy" id="189291"/>
    <lineage>
        <taxon>Eukaryota</taxon>
        <taxon>Metazoa</taxon>
        <taxon>Ecdysozoa</taxon>
        <taxon>Nematoda</taxon>
        <taxon>Chromadorea</taxon>
        <taxon>Rhabditida</taxon>
        <taxon>Tylenchina</taxon>
        <taxon>Tylenchomorpha</taxon>
        <taxon>Tylenchoidea</taxon>
        <taxon>Meloidogynidae</taxon>
        <taxon>Meloidogyninae</taxon>
        <taxon>Meloidogyne</taxon>
    </lineage>
</organism>
<dbReference type="OrthoDB" id="10492677at2759"/>
<evidence type="ECO:0000256" key="1">
    <source>
        <dbReference type="SAM" id="SignalP"/>
    </source>
</evidence>
<protein>
    <submittedName>
        <fullName evidence="2">Uncharacterized protein</fullName>
    </submittedName>
</protein>
<keyword evidence="1" id="KW-0732">Signal</keyword>
<feature type="signal peptide" evidence="1">
    <location>
        <begin position="1"/>
        <end position="20"/>
    </location>
</feature>
<comment type="caution">
    <text evidence="2">The sequence shown here is derived from an EMBL/GenBank/DDBJ whole genome shotgun (WGS) entry which is preliminary data.</text>
</comment>
<evidence type="ECO:0000313" key="2">
    <source>
        <dbReference type="EMBL" id="KAF7633871.1"/>
    </source>
</evidence>
<proteinExistence type="predicted"/>
<name>A0A8S9ZKP7_9BILA</name>
<reference evidence="2" key="1">
    <citation type="journal article" date="2020" name="Ecol. Evol.">
        <title>Genome structure and content of the rice root-knot nematode (Meloidogyne graminicola).</title>
        <authorList>
            <person name="Phan N.T."/>
            <person name="Danchin E.G.J."/>
            <person name="Klopp C."/>
            <person name="Perfus-Barbeoch L."/>
            <person name="Kozlowski D.K."/>
            <person name="Koutsovoulos G.D."/>
            <person name="Lopez-Roques C."/>
            <person name="Bouchez O."/>
            <person name="Zahm M."/>
            <person name="Besnard G."/>
            <person name="Bellafiore S."/>
        </authorList>
    </citation>
    <scope>NUCLEOTIDE SEQUENCE</scope>
    <source>
        <strain evidence="2">VN-18</strain>
    </source>
</reference>
<sequence>MFIQIYFLIIQIIFIKEINSNNVGEKFHGGMNITLNNIGQCILNGKITNGELIVNNNYKDEEYYDCLENFDKLAYLNNCGTENYDLIAYCFKINFFGHFGIEIVNSNIMKPNYPKTIAEKEINYMQDKVLVLIDGCFKCSFQNINEEKIKINIKLIQIHPFGPIEEICPYEKIIINQLTFNQSKGSFIIGGILHERSCPSYNGKTVELNPLKYNHNIGLLIEHNCGQSPNSIIKDLKQLENNVFELRQLEINIPPKDKLDSINLNWDKKNKGGVVFFHFCILMAFALI</sequence>
<feature type="chain" id="PRO_5035825475" evidence="1">
    <location>
        <begin position="21"/>
        <end position="288"/>
    </location>
</feature>
<keyword evidence="3" id="KW-1185">Reference proteome</keyword>
<accession>A0A8S9ZKP7</accession>
<gene>
    <name evidence="2" type="ORF">Mgra_00006731</name>
</gene>
<dbReference type="AlphaFoldDB" id="A0A8S9ZKP7"/>
<evidence type="ECO:0000313" key="3">
    <source>
        <dbReference type="Proteomes" id="UP000605970"/>
    </source>
</evidence>
<dbReference type="EMBL" id="JABEBT010000068">
    <property type="protein sequence ID" value="KAF7633871.1"/>
    <property type="molecule type" value="Genomic_DNA"/>
</dbReference>
<dbReference type="Proteomes" id="UP000605970">
    <property type="component" value="Unassembled WGS sequence"/>
</dbReference>